<accession>A0A2N0YWY2</accession>
<gene>
    <name evidence="1" type="ORF">CWS01_20930</name>
</gene>
<name>A0A2N0YWY2_9BACI</name>
<keyword evidence="2" id="KW-1185">Reference proteome</keyword>
<dbReference type="EMBL" id="PISE01000064">
    <property type="protein sequence ID" value="PKG21763.1"/>
    <property type="molecule type" value="Genomic_DNA"/>
</dbReference>
<sequence>MLKMKKTLPSSLDAVTIKDFVAFDESSNVLVSLRQVRLVKCEKQFKWHGAVHEYLKASGNIIHSDILIIHKRIHQNHNRNLLIFENRLKKGGPFTPRDLCYYGNKLDDYGHYQKAIPIYMDF</sequence>
<dbReference type="AlphaFoldDB" id="A0A2N0YWY2"/>
<protein>
    <submittedName>
        <fullName evidence="1">Uncharacterized protein</fullName>
    </submittedName>
</protein>
<dbReference type="Proteomes" id="UP000233375">
    <property type="component" value="Unassembled WGS sequence"/>
</dbReference>
<evidence type="ECO:0000313" key="2">
    <source>
        <dbReference type="Proteomes" id="UP000233375"/>
    </source>
</evidence>
<reference evidence="1 2" key="1">
    <citation type="journal article" date="2003" name="Int. J. Syst. Evol. Microbiol.">
        <title>Bacillus nealsonii sp. nov., isolated from a spacecraft-assembly facility, whose spores are gamma-radiation resistant.</title>
        <authorList>
            <person name="Venkateswaran K."/>
            <person name="Kempf M."/>
            <person name="Chen F."/>
            <person name="Satomi M."/>
            <person name="Nicholson W."/>
            <person name="Kern R."/>
        </authorList>
    </citation>
    <scope>NUCLEOTIDE SEQUENCE [LARGE SCALE GENOMIC DNA]</scope>
    <source>
        <strain evidence="1 2">FO-92</strain>
    </source>
</reference>
<organism evidence="1 2">
    <name type="scientific">Niallia nealsonii</name>
    <dbReference type="NCBI Taxonomy" id="115979"/>
    <lineage>
        <taxon>Bacteria</taxon>
        <taxon>Bacillati</taxon>
        <taxon>Bacillota</taxon>
        <taxon>Bacilli</taxon>
        <taxon>Bacillales</taxon>
        <taxon>Bacillaceae</taxon>
        <taxon>Niallia</taxon>
    </lineage>
</organism>
<comment type="caution">
    <text evidence="1">The sequence shown here is derived from an EMBL/GenBank/DDBJ whole genome shotgun (WGS) entry which is preliminary data.</text>
</comment>
<evidence type="ECO:0000313" key="1">
    <source>
        <dbReference type="EMBL" id="PKG21763.1"/>
    </source>
</evidence>
<proteinExistence type="predicted"/>